<dbReference type="AlphaFoldDB" id="A0A940PY42"/>
<feature type="compositionally biased region" description="Polar residues" evidence="1">
    <location>
        <begin position="1"/>
        <end position="10"/>
    </location>
</feature>
<keyword evidence="5" id="KW-1185">Reference proteome</keyword>
<keyword evidence="2" id="KW-0472">Membrane</keyword>
<evidence type="ECO:0000313" key="4">
    <source>
        <dbReference type="EMBL" id="MBP1326276.1"/>
    </source>
</evidence>
<comment type="caution">
    <text evidence="4">The sequence shown here is derived from an EMBL/GenBank/DDBJ whole genome shotgun (WGS) entry which is preliminary data.</text>
</comment>
<dbReference type="InterPro" id="IPR009936">
    <property type="entry name" value="DUF1468"/>
</dbReference>
<sequence length="170" mass="17650">MTAPSVTVTEAETAVHPGEDSGACPSSVAREVWTGSVTAALGLAIVGAALLLPNSAPNFINSPVFWPLTLGVLTTVGGIAIAITGARKPGVIEEDQVSRHGLVQLAIFIPAIVLYGLLWQVLHFVPITLVLVAGLSLLMGGRGWRALILFPVVVTAILFGVFGLLLRVPL</sequence>
<feature type="transmembrane region" description="Helical" evidence="2">
    <location>
        <begin position="32"/>
        <end position="52"/>
    </location>
</feature>
<evidence type="ECO:0000313" key="5">
    <source>
        <dbReference type="Proteomes" id="UP000675163"/>
    </source>
</evidence>
<feature type="transmembrane region" description="Helical" evidence="2">
    <location>
        <begin position="146"/>
        <end position="166"/>
    </location>
</feature>
<gene>
    <name evidence="4" type="ORF">JOF28_001508</name>
</gene>
<reference evidence="4" key="1">
    <citation type="submission" date="2021-02" db="EMBL/GenBank/DDBJ databases">
        <title>Sequencing the genomes of 1000 actinobacteria strains.</title>
        <authorList>
            <person name="Klenk H.-P."/>
        </authorList>
    </citation>
    <scope>NUCLEOTIDE SEQUENCE</scope>
    <source>
        <strain evidence="4">DSM 22850</strain>
    </source>
</reference>
<dbReference type="Pfam" id="PF07331">
    <property type="entry name" value="TctB"/>
    <property type="match status" value="1"/>
</dbReference>
<dbReference type="EMBL" id="JAFIDA010000001">
    <property type="protein sequence ID" value="MBP1326276.1"/>
    <property type="molecule type" value="Genomic_DNA"/>
</dbReference>
<proteinExistence type="predicted"/>
<dbReference type="Proteomes" id="UP000675163">
    <property type="component" value="Unassembled WGS sequence"/>
</dbReference>
<feature type="domain" description="DUF1468" evidence="3">
    <location>
        <begin position="39"/>
        <end position="170"/>
    </location>
</feature>
<organism evidence="4 5">
    <name type="scientific">Leucobacter exalbidus</name>
    <dbReference type="NCBI Taxonomy" id="662960"/>
    <lineage>
        <taxon>Bacteria</taxon>
        <taxon>Bacillati</taxon>
        <taxon>Actinomycetota</taxon>
        <taxon>Actinomycetes</taxon>
        <taxon>Micrococcales</taxon>
        <taxon>Microbacteriaceae</taxon>
        <taxon>Leucobacter</taxon>
    </lineage>
</organism>
<evidence type="ECO:0000259" key="3">
    <source>
        <dbReference type="Pfam" id="PF07331"/>
    </source>
</evidence>
<keyword evidence="2" id="KW-0812">Transmembrane</keyword>
<name>A0A940PY42_9MICO</name>
<evidence type="ECO:0000256" key="1">
    <source>
        <dbReference type="SAM" id="MobiDB-lite"/>
    </source>
</evidence>
<accession>A0A940PY42</accession>
<feature type="region of interest" description="Disordered" evidence="1">
    <location>
        <begin position="1"/>
        <end position="22"/>
    </location>
</feature>
<evidence type="ECO:0000256" key="2">
    <source>
        <dbReference type="SAM" id="Phobius"/>
    </source>
</evidence>
<dbReference type="RefSeq" id="WP_209705216.1">
    <property type="nucleotide sequence ID" value="NZ_JAFIDA010000001.1"/>
</dbReference>
<feature type="transmembrane region" description="Helical" evidence="2">
    <location>
        <begin position="64"/>
        <end position="85"/>
    </location>
</feature>
<protein>
    <recommendedName>
        <fullName evidence="3">DUF1468 domain-containing protein</fullName>
    </recommendedName>
</protein>
<keyword evidence="2" id="KW-1133">Transmembrane helix</keyword>